<dbReference type="EMBL" id="BART01041829">
    <property type="protein sequence ID" value="GAH29296.1"/>
    <property type="molecule type" value="Genomic_DNA"/>
</dbReference>
<evidence type="ECO:0000313" key="1">
    <source>
        <dbReference type="EMBL" id="GAH29296.1"/>
    </source>
</evidence>
<feature type="non-terminal residue" evidence="1">
    <location>
        <position position="1"/>
    </location>
</feature>
<proteinExistence type="predicted"/>
<gene>
    <name evidence="1" type="ORF">S01H4_66995</name>
</gene>
<organism evidence="1">
    <name type="scientific">marine sediment metagenome</name>
    <dbReference type="NCBI Taxonomy" id="412755"/>
    <lineage>
        <taxon>unclassified sequences</taxon>
        <taxon>metagenomes</taxon>
        <taxon>ecological metagenomes</taxon>
    </lineage>
</organism>
<comment type="caution">
    <text evidence="1">The sequence shown here is derived from an EMBL/GenBank/DDBJ whole genome shotgun (WGS) entry which is preliminary data.</text>
</comment>
<feature type="non-terminal residue" evidence="1">
    <location>
        <position position="51"/>
    </location>
</feature>
<name>X1E7P1_9ZZZZ</name>
<protein>
    <submittedName>
        <fullName evidence="1">Uncharacterized protein</fullName>
    </submittedName>
</protein>
<dbReference type="AlphaFoldDB" id="X1E7P1"/>
<reference evidence="1" key="1">
    <citation type="journal article" date="2014" name="Front. Microbiol.">
        <title>High frequency of phylogenetically diverse reductive dehalogenase-homologous genes in deep subseafloor sedimentary metagenomes.</title>
        <authorList>
            <person name="Kawai M."/>
            <person name="Futagami T."/>
            <person name="Toyoda A."/>
            <person name="Takaki Y."/>
            <person name="Nishi S."/>
            <person name="Hori S."/>
            <person name="Arai W."/>
            <person name="Tsubouchi T."/>
            <person name="Morono Y."/>
            <person name="Uchiyama I."/>
            <person name="Ito T."/>
            <person name="Fujiyama A."/>
            <person name="Inagaki F."/>
            <person name="Takami H."/>
        </authorList>
    </citation>
    <scope>NUCLEOTIDE SEQUENCE</scope>
    <source>
        <strain evidence="1">Expedition CK06-06</strain>
    </source>
</reference>
<sequence length="51" mass="6339">PEGSIHRAWGGTRFQRYRYDPKTKKQEYLELHNQPRVIQNLWNKQHQYIKT</sequence>
<accession>X1E7P1</accession>